<feature type="transmembrane region" description="Helical" evidence="7">
    <location>
        <begin position="27"/>
        <end position="46"/>
    </location>
</feature>
<dbReference type="InterPro" id="IPR004869">
    <property type="entry name" value="MMPL_dom"/>
</dbReference>
<evidence type="ECO:0000256" key="5">
    <source>
        <dbReference type="ARBA" id="ARBA00022989"/>
    </source>
</evidence>
<feature type="transmembrane region" description="Helical" evidence="7">
    <location>
        <begin position="290"/>
        <end position="308"/>
    </location>
</feature>
<feature type="transmembrane region" description="Helical" evidence="7">
    <location>
        <begin position="216"/>
        <end position="236"/>
    </location>
</feature>
<dbReference type="AlphaFoldDB" id="A0A2N8PHP9"/>
<sequence>MRRWDGTPGPGVLSRWFSARIQRHRRVVIAVGAMLLVCCGVLGWGVTSRLSSGGYGSADAESMRAERVLSERFGAGSPQLLLVVRAPAAVSDPVVADAGRRLSAELRRTAGVAYVQSMWDTTDVRLMSSDGRAALIRVRLDGDDSQVAGYYDEVVDRFTGRQGMFTIRATGTVTEQREAAAGVRRDLVRSELLAVPLVAVVLVWVFGSWVAAAVPLLVGALTLTATMAVLAVLTRVAEVSAFALNMTTALGFALAVDYSLIMVSRFRRELAAGQPVPAALDLTLATAGRTVAYCAVTVMLSVGGLQLFPTDFFRSLCWAALAVVAFAAGAALTVVPALLSLLGKGIDRGRLRTFRRSTVGHRRGAGEYWARLACWVVARPRRVLGAATVVLLMLAAPILGVRLGGDPYQWWTAPSAQWSSYARQIEAQFPLAGQATPMVVLPGTPPSRARAYAAELSRLPGVLAVGGPDAVYRSGHLERAEKRFGRADARGTWVGVVTAFSPSDQQARDLVREIRAHPGPGPVLVGGETASMIDEEQTIGQMLGLVAVLIVCATAVALWFFTGSLVIPFKALIMNALSFGAAFGAAVWVFQGGHLAGLVGASAMDSIDMRLPALLACIAFGVGMDYELWVVSYVAERYELTRKTRTSVVDGLRGAGPLISASAVILLLATGALVTAEVPGVKLMGFTFAAALVLDVTLVRGLMVPAFMMVAGRWNWWPRR</sequence>
<comment type="similarity">
    <text evidence="2">Belongs to the resistance-nodulation-cell division (RND) (TC 2.A.6) family. MmpL subfamily.</text>
</comment>
<keyword evidence="4 7" id="KW-0812">Transmembrane</keyword>
<evidence type="ECO:0000256" key="4">
    <source>
        <dbReference type="ARBA" id="ARBA00022692"/>
    </source>
</evidence>
<feature type="transmembrane region" description="Helical" evidence="7">
    <location>
        <begin position="242"/>
        <end position="261"/>
    </location>
</feature>
<feature type="transmembrane region" description="Helical" evidence="7">
    <location>
        <begin position="688"/>
        <end position="711"/>
    </location>
</feature>
<evidence type="ECO:0000256" key="7">
    <source>
        <dbReference type="SAM" id="Phobius"/>
    </source>
</evidence>
<evidence type="ECO:0000256" key="1">
    <source>
        <dbReference type="ARBA" id="ARBA00004651"/>
    </source>
</evidence>
<dbReference type="InterPro" id="IPR050545">
    <property type="entry name" value="Mycobact_MmpL"/>
</dbReference>
<evidence type="ECO:0000313" key="9">
    <source>
        <dbReference type="EMBL" id="PNE40518.1"/>
    </source>
</evidence>
<proteinExistence type="inferred from homology"/>
<keyword evidence="6 7" id="KW-0472">Membrane</keyword>
<dbReference type="SUPFAM" id="SSF82866">
    <property type="entry name" value="Multidrug efflux transporter AcrB transmembrane domain"/>
    <property type="match status" value="2"/>
</dbReference>
<feature type="transmembrane region" description="Helical" evidence="7">
    <location>
        <begin position="320"/>
        <end position="342"/>
    </location>
</feature>
<feature type="transmembrane region" description="Helical" evidence="7">
    <location>
        <begin position="383"/>
        <end position="401"/>
    </location>
</feature>
<evidence type="ECO:0000256" key="2">
    <source>
        <dbReference type="ARBA" id="ARBA00010157"/>
    </source>
</evidence>
<organism evidence="9 10">
    <name type="scientific">Streptomyces noursei</name>
    <name type="common">Streptomyces albulus</name>
    <dbReference type="NCBI Taxonomy" id="1971"/>
    <lineage>
        <taxon>Bacteria</taxon>
        <taxon>Bacillati</taxon>
        <taxon>Actinomycetota</taxon>
        <taxon>Actinomycetes</taxon>
        <taxon>Kitasatosporales</taxon>
        <taxon>Streptomycetaceae</taxon>
        <taxon>Streptomyces</taxon>
    </lineage>
</organism>
<dbReference type="PROSITE" id="PS50156">
    <property type="entry name" value="SSD"/>
    <property type="match status" value="1"/>
</dbReference>
<name>A0A2N8PHP9_STRNR</name>
<dbReference type="PANTHER" id="PTHR33406:SF11">
    <property type="entry name" value="MEMBRANE PROTEIN SCO6666-RELATED"/>
    <property type="match status" value="1"/>
</dbReference>
<accession>A0A2N8PHP9</accession>
<comment type="caution">
    <text evidence="9">The sequence shown here is derived from an EMBL/GenBank/DDBJ whole genome shotgun (WGS) entry which is preliminary data.</text>
</comment>
<reference evidence="10" key="1">
    <citation type="submission" date="2015-09" db="EMBL/GenBank/DDBJ databases">
        <authorList>
            <person name="Graham D.E."/>
            <person name="Mahan K.M."/>
            <person name="Klingeman D.M."/>
            <person name="Fida T."/>
            <person name="Giannone R.J."/>
            <person name="Hettich R.L."/>
            <person name="Parry R.J."/>
            <person name="Spain J.C."/>
        </authorList>
    </citation>
    <scope>NUCLEOTIDE SEQUENCE [LARGE SCALE GENOMIC DNA]</scope>
    <source>
        <strain evidence="10">JCM 4701</strain>
    </source>
</reference>
<evidence type="ECO:0000259" key="8">
    <source>
        <dbReference type="PROSITE" id="PS50156"/>
    </source>
</evidence>
<dbReference type="Proteomes" id="UP000236047">
    <property type="component" value="Unassembled WGS sequence"/>
</dbReference>
<dbReference type="InterPro" id="IPR000731">
    <property type="entry name" value="SSD"/>
</dbReference>
<gene>
    <name evidence="9" type="ORF">AOB60_06275</name>
</gene>
<feature type="transmembrane region" description="Helical" evidence="7">
    <location>
        <begin position="611"/>
        <end position="634"/>
    </location>
</feature>
<protein>
    <recommendedName>
        <fullName evidence="8">SSD domain-containing protein</fullName>
    </recommendedName>
</protein>
<dbReference type="PANTHER" id="PTHR33406">
    <property type="entry name" value="MEMBRANE PROTEIN MJ1562-RELATED"/>
    <property type="match status" value="1"/>
</dbReference>
<feature type="transmembrane region" description="Helical" evidence="7">
    <location>
        <begin position="192"/>
        <end position="211"/>
    </location>
</feature>
<dbReference type="GO" id="GO:0005886">
    <property type="term" value="C:plasma membrane"/>
    <property type="evidence" value="ECO:0007669"/>
    <property type="project" value="UniProtKB-SubCell"/>
</dbReference>
<dbReference type="EMBL" id="LJSN01000002">
    <property type="protein sequence ID" value="PNE40518.1"/>
    <property type="molecule type" value="Genomic_DNA"/>
</dbReference>
<keyword evidence="10" id="KW-1185">Reference proteome</keyword>
<keyword evidence="3" id="KW-1003">Cell membrane</keyword>
<keyword evidence="5 7" id="KW-1133">Transmembrane helix</keyword>
<evidence type="ECO:0000256" key="3">
    <source>
        <dbReference type="ARBA" id="ARBA00022475"/>
    </source>
</evidence>
<feature type="transmembrane region" description="Helical" evidence="7">
    <location>
        <begin position="655"/>
        <end position="676"/>
    </location>
</feature>
<evidence type="ECO:0000313" key="10">
    <source>
        <dbReference type="Proteomes" id="UP000236047"/>
    </source>
</evidence>
<feature type="transmembrane region" description="Helical" evidence="7">
    <location>
        <begin position="572"/>
        <end position="591"/>
    </location>
</feature>
<dbReference type="Pfam" id="PF03176">
    <property type="entry name" value="MMPL"/>
    <property type="match status" value="2"/>
</dbReference>
<dbReference type="Gene3D" id="1.20.1640.10">
    <property type="entry name" value="Multidrug efflux transporter AcrB transmembrane domain"/>
    <property type="match status" value="2"/>
</dbReference>
<evidence type="ECO:0000256" key="6">
    <source>
        <dbReference type="ARBA" id="ARBA00023136"/>
    </source>
</evidence>
<feature type="domain" description="SSD" evidence="8">
    <location>
        <begin position="198"/>
        <end position="341"/>
    </location>
</feature>
<comment type="subcellular location">
    <subcellularLocation>
        <location evidence="1">Cell membrane</location>
        <topology evidence="1">Multi-pass membrane protein</topology>
    </subcellularLocation>
</comment>
<feature type="transmembrane region" description="Helical" evidence="7">
    <location>
        <begin position="539"/>
        <end position="560"/>
    </location>
</feature>